<comment type="catalytic activity">
    <reaction evidence="14">
        <text>ATP + H2O = ADP + phosphate + H(+)</text>
        <dbReference type="Rhea" id="RHEA:13065"/>
        <dbReference type="ChEBI" id="CHEBI:15377"/>
        <dbReference type="ChEBI" id="CHEBI:15378"/>
        <dbReference type="ChEBI" id="CHEBI:30616"/>
        <dbReference type="ChEBI" id="CHEBI:43474"/>
        <dbReference type="ChEBI" id="CHEBI:456216"/>
        <dbReference type="EC" id="5.6.2.4"/>
    </reaction>
</comment>
<dbReference type="Gene3D" id="1.10.486.10">
    <property type="entry name" value="PCRA, domain 4"/>
    <property type="match status" value="1"/>
</dbReference>
<dbReference type="InterPro" id="IPR014016">
    <property type="entry name" value="UvrD-like_ATP-bd"/>
</dbReference>
<gene>
    <name evidence="19" type="ORF">SAMN05443999_102348</name>
</gene>
<dbReference type="Pfam" id="PF13361">
    <property type="entry name" value="UvrD_C"/>
    <property type="match status" value="1"/>
</dbReference>
<feature type="domain" description="UvrD-like helicase C-terminal" evidence="18">
    <location>
        <begin position="502"/>
        <end position="778"/>
    </location>
</feature>
<dbReference type="STRING" id="1287727.SAMN05443999_102348"/>
<dbReference type="EMBL" id="FOAG01000002">
    <property type="protein sequence ID" value="SEK82700.1"/>
    <property type="molecule type" value="Genomic_DNA"/>
</dbReference>
<dbReference type="AlphaFoldDB" id="A0A1H7K888"/>
<name>A0A1H7K888_9RHOB</name>
<evidence type="ECO:0000256" key="8">
    <source>
        <dbReference type="ARBA" id="ARBA00023125"/>
    </source>
</evidence>
<keyword evidence="7 15" id="KW-0067">ATP-binding</keyword>
<keyword evidence="6" id="KW-0269">Exonuclease</keyword>
<dbReference type="GO" id="GO:0000725">
    <property type="term" value="P:recombinational repair"/>
    <property type="evidence" value="ECO:0007669"/>
    <property type="project" value="TreeGrafter"/>
</dbReference>
<dbReference type="GO" id="GO:0005524">
    <property type="term" value="F:ATP binding"/>
    <property type="evidence" value="ECO:0007669"/>
    <property type="project" value="UniProtKB-UniRule"/>
</dbReference>
<keyword evidence="20" id="KW-1185">Reference proteome</keyword>
<evidence type="ECO:0000256" key="1">
    <source>
        <dbReference type="ARBA" id="ARBA00022722"/>
    </source>
</evidence>
<keyword evidence="2 15" id="KW-0547">Nucleotide-binding</keyword>
<dbReference type="PANTHER" id="PTHR11070">
    <property type="entry name" value="UVRD / RECB / PCRA DNA HELICASE FAMILY MEMBER"/>
    <property type="match status" value="1"/>
</dbReference>
<evidence type="ECO:0000259" key="17">
    <source>
        <dbReference type="PROSITE" id="PS51198"/>
    </source>
</evidence>
<dbReference type="InterPro" id="IPR027417">
    <property type="entry name" value="P-loop_NTPase"/>
</dbReference>
<dbReference type="Proteomes" id="UP000199582">
    <property type="component" value="Unassembled WGS sequence"/>
</dbReference>
<dbReference type="InterPro" id="IPR014017">
    <property type="entry name" value="DNA_helicase_UvrD-like_C"/>
</dbReference>
<protein>
    <recommendedName>
        <fullName evidence="12">DNA 3'-5' helicase</fullName>
        <ecNumber evidence="12">5.6.2.4</ecNumber>
    </recommendedName>
    <alternativeName>
        <fullName evidence="13">DNA 3'-5' helicase II</fullName>
    </alternativeName>
</protein>
<dbReference type="GO" id="GO:0033202">
    <property type="term" value="C:DNA helicase complex"/>
    <property type="evidence" value="ECO:0007669"/>
    <property type="project" value="TreeGrafter"/>
</dbReference>
<evidence type="ECO:0000256" key="11">
    <source>
        <dbReference type="ARBA" id="ARBA00034617"/>
    </source>
</evidence>
<evidence type="ECO:0000256" key="13">
    <source>
        <dbReference type="ARBA" id="ARBA00034923"/>
    </source>
</evidence>
<dbReference type="InterPro" id="IPR038726">
    <property type="entry name" value="PDDEXK_AddAB-type"/>
</dbReference>
<feature type="domain" description="UvrD-like helicase ATP-binding" evidence="17">
    <location>
        <begin position="4"/>
        <end position="476"/>
    </location>
</feature>
<dbReference type="OrthoDB" id="9810135at2"/>
<evidence type="ECO:0000256" key="12">
    <source>
        <dbReference type="ARBA" id="ARBA00034808"/>
    </source>
</evidence>
<dbReference type="RefSeq" id="WP_093032929.1">
    <property type="nucleotide sequence ID" value="NZ_FOAG01000002.1"/>
</dbReference>
<dbReference type="InterPro" id="IPR000212">
    <property type="entry name" value="DNA_helicase_UvrD/REP"/>
</dbReference>
<dbReference type="PROSITE" id="PS51217">
    <property type="entry name" value="UVRD_HELICASE_CTER"/>
    <property type="match status" value="1"/>
</dbReference>
<evidence type="ECO:0000256" key="10">
    <source>
        <dbReference type="ARBA" id="ARBA00023235"/>
    </source>
</evidence>
<evidence type="ECO:0000256" key="9">
    <source>
        <dbReference type="ARBA" id="ARBA00023204"/>
    </source>
</evidence>
<dbReference type="Pfam" id="PF12705">
    <property type="entry name" value="PDDEXK_1"/>
    <property type="match status" value="1"/>
</dbReference>
<sequence length="1125" mass="124020">MTPRDAATQAQVDAARPDLSTWLSANAGSGKTRVLTDRVARLLLAGVDPQHILCLTYTKAAASEMQNRLFKRLGEWAMRADTDLIGDLGTLGVDGQITHETLRNARRLFARAIETPGGLRIQTIHSFCASLLRRFPLEADVTPHFTEMEDRTATLLRAEIVENLADGPDAEVFYALARHISGDSLEKLTAEIVRHRRAFAHPVTDADLAALFDQPPDLSPETIRDRVFLGNEQTLLDQLLPALRAGSSNDTRAAAKLAQITALDIGALPLLEGVFLTGKGAQSPFSAKTGSFPTKATRETLAHVMPQIEQWMLRVEEARPARLALLAIWKTRALHDFAQLFLPAYERAKQVRGWLDFDDLILRARDLLTRPDVAAWVLYRLDGGIDHILVDEAQDTSPVQWQVIERLAQEFTSGQGSRADVPRTIFVVGDKKQSIYSFQGADPREFDRMQQEFAARLAATNARLQSRVLAYSFRSSRAILTTVDCCFDQSADSGFASEEGHKAFFDALPGRVDLWPLVEKPDADDDPAWFMPVDIRVSSDPAIILARRVAGAIRTMIETRQAIPDAKSASGFRAVRPGDFLILVRRRSALFHEIIRECKAQGLPIAGADRLKVGAELAVRDLAALLSFLSTPEDDLALATALKSPLFGWSEAQLYDLAHGRKERYLWAEMRERAAEFSAEMNVISDLRDQADYLRPYDLIERILTRHDGRRKLLARLGPEAEDGIDALLAQAMAYEQRAVDSLTGFLVWLETDNLEIKRQMDTAGNRIRVMTVHGAKGLEAPIVILPETGAWRASAPAQIALADDTALWTGRAEDAPPAISAAIEAERAAQQAERERLLYVAMTRAQTWLIVTAHGSPGKLDDTWYDKVRRGLEQAGAMPHHFDHGPGLRLEHGIWAETETESVFDDTADTPPVPLDPHFHQAARKPSRTDTLTPSELGGAKALPGERGLDEEAAKRRGRQVHRLLEILPQVPATDWSATAARLLSGGNDATTGDELALLLAEAEKVLTRPGLQPLFATDALAEVAVTANLDALHGRRIHGIIDRLIIDDARVLAVDFKTNALVPDTPADCPDALLRQMGAYAHALALLYPDRRIETAILWTRTATLMPLPHDLVTDALRTTAIA</sequence>
<keyword evidence="9" id="KW-0234">DNA repair</keyword>
<dbReference type="GO" id="GO:0005829">
    <property type="term" value="C:cytosol"/>
    <property type="evidence" value="ECO:0007669"/>
    <property type="project" value="TreeGrafter"/>
</dbReference>
<evidence type="ECO:0000313" key="20">
    <source>
        <dbReference type="Proteomes" id="UP000199582"/>
    </source>
</evidence>
<keyword evidence="10" id="KW-0413">Isomerase</keyword>
<evidence type="ECO:0000256" key="2">
    <source>
        <dbReference type="ARBA" id="ARBA00022741"/>
    </source>
</evidence>
<dbReference type="NCBIfam" id="TIGR02784">
    <property type="entry name" value="addA_alphas"/>
    <property type="match status" value="1"/>
</dbReference>
<reference evidence="19 20" key="1">
    <citation type="submission" date="2016-10" db="EMBL/GenBank/DDBJ databases">
        <authorList>
            <person name="de Groot N.N."/>
        </authorList>
    </citation>
    <scope>NUCLEOTIDE SEQUENCE [LARGE SCALE GENOMIC DNA]</scope>
    <source>
        <strain evidence="19 20">DSM 100674</strain>
    </source>
</reference>
<evidence type="ECO:0000256" key="7">
    <source>
        <dbReference type="ARBA" id="ARBA00022840"/>
    </source>
</evidence>
<evidence type="ECO:0000256" key="5">
    <source>
        <dbReference type="ARBA" id="ARBA00022806"/>
    </source>
</evidence>
<dbReference type="SUPFAM" id="SSF52980">
    <property type="entry name" value="Restriction endonuclease-like"/>
    <property type="match status" value="1"/>
</dbReference>
<evidence type="ECO:0000256" key="3">
    <source>
        <dbReference type="ARBA" id="ARBA00022763"/>
    </source>
</evidence>
<evidence type="ECO:0000256" key="14">
    <source>
        <dbReference type="ARBA" id="ARBA00048988"/>
    </source>
</evidence>
<dbReference type="Gene3D" id="3.90.320.10">
    <property type="match status" value="1"/>
</dbReference>
<dbReference type="EC" id="5.6.2.4" evidence="12"/>
<dbReference type="GO" id="GO:0004527">
    <property type="term" value="F:exonuclease activity"/>
    <property type="evidence" value="ECO:0007669"/>
    <property type="project" value="UniProtKB-KW"/>
</dbReference>
<dbReference type="InterPro" id="IPR014151">
    <property type="entry name" value="DNA_helicase_AddA"/>
</dbReference>
<dbReference type="PROSITE" id="PS51198">
    <property type="entry name" value="UVRD_HELICASE_ATP_BIND"/>
    <property type="match status" value="1"/>
</dbReference>
<organism evidence="19 20">
    <name type="scientific">Roseovarius azorensis</name>
    <dbReference type="NCBI Taxonomy" id="1287727"/>
    <lineage>
        <taxon>Bacteria</taxon>
        <taxon>Pseudomonadati</taxon>
        <taxon>Pseudomonadota</taxon>
        <taxon>Alphaproteobacteria</taxon>
        <taxon>Rhodobacterales</taxon>
        <taxon>Roseobacteraceae</taxon>
        <taxon>Roseovarius</taxon>
    </lineage>
</organism>
<feature type="binding site" evidence="15">
    <location>
        <begin position="25"/>
        <end position="32"/>
    </location>
    <ligand>
        <name>ATP</name>
        <dbReference type="ChEBI" id="CHEBI:30616"/>
    </ligand>
</feature>
<dbReference type="GO" id="GO:0043138">
    <property type="term" value="F:3'-5' DNA helicase activity"/>
    <property type="evidence" value="ECO:0007669"/>
    <property type="project" value="UniProtKB-EC"/>
</dbReference>
<accession>A0A1H7K888</accession>
<evidence type="ECO:0000256" key="16">
    <source>
        <dbReference type="SAM" id="MobiDB-lite"/>
    </source>
</evidence>
<evidence type="ECO:0000256" key="15">
    <source>
        <dbReference type="PROSITE-ProRule" id="PRU00560"/>
    </source>
</evidence>
<evidence type="ECO:0000256" key="4">
    <source>
        <dbReference type="ARBA" id="ARBA00022801"/>
    </source>
</evidence>
<dbReference type="InterPro" id="IPR011604">
    <property type="entry name" value="PDDEXK-like_dom_sf"/>
</dbReference>
<evidence type="ECO:0000313" key="19">
    <source>
        <dbReference type="EMBL" id="SEK82700.1"/>
    </source>
</evidence>
<dbReference type="SUPFAM" id="SSF52540">
    <property type="entry name" value="P-loop containing nucleoside triphosphate hydrolases"/>
    <property type="match status" value="1"/>
</dbReference>
<keyword evidence="1" id="KW-0540">Nuclease</keyword>
<proteinExistence type="predicted"/>
<dbReference type="Gene3D" id="3.40.50.300">
    <property type="entry name" value="P-loop containing nucleotide triphosphate hydrolases"/>
    <property type="match status" value="4"/>
</dbReference>
<keyword evidence="8" id="KW-0238">DNA-binding</keyword>
<feature type="region of interest" description="Disordered" evidence="16">
    <location>
        <begin position="918"/>
        <end position="955"/>
    </location>
</feature>
<keyword evidence="3" id="KW-0227">DNA damage</keyword>
<dbReference type="GO" id="GO:0003677">
    <property type="term" value="F:DNA binding"/>
    <property type="evidence" value="ECO:0007669"/>
    <property type="project" value="UniProtKB-KW"/>
</dbReference>
<dbReference type="PANTHER" id="PTHR11070:SF2">
    <property type="entry name" value="ATP-DEPENDENT DNA HELICASE SRS2"/>
    <property type="match status" value="1"/>
</dbReference>
<evidence type="ECO:0000259" key="18">
    <source>
        <dbReference type="PROSITE" id="PS51217"/>
    </source>
</evidence>
<keyword evidence="4 15" id="KW-0378">Hydrolase</keyword>
<dbReference type="InterPro" id="IPR011335">
    <property type="entry name" value="Restrct_endonuc-II-like"/>
</dbReference>
<dbReference type="Pfam" id="PF00580">
    <property type="entry name" value="UvrD-helicase"/>
    <property type="match status" value="1"/>
</dbReference>
<evidence type="ECO:0000256" key="6">
    <source>
        <dbReference type="ARBA" id="ARBA00022839"/>
    </source>
</evidence>
<keyword evidence="5 15" id="KW-0347">Helicase</keyword>
<comment type="catalytic activity">
    <reaction evidence="11">
        <text>Couples ATP hydrolysis with the unwinding of duplex DNA by translocating in the 3'-5' direction.</text>
        <dbReference type="EC" id="5.6.2.4"/>
    </reaction>
</comment>